<dbReference type="PANTHER" id="PTHR11439:SF467">
    <property type="entry name" value="INTEGRASE CATALYTIC DOMAIN-CONTAINING PROTEIN"/>
    <property type="match status" value="1"/>
</dbReference>
<dbReference type="SUPFAM" id="SSF56672">
    <property type="entry name" value="DNA/RNA polymerases"/>
    <property type="match status" value="1"/>
</dbReference>
<dbReference type="PANTHER" id="PTHR11439">
    <property type="entry name" value="GAG-POL-RELATED RETROTRANSPOSON"/>
    <property type="match status" value="1"/>
</dbReference>
<dbReference type="InterPro" id="IPR013103">
    <property type="entry name" value="RVT_2"/>
</dbReference>
<reference evidence="3" key="2">
    <citation type="journal article" date="2024" name="Plant">
        <title>Genomic evolution and insights into agronomic trait innovations of Sesamum species.</title>
        <authorList>
            <person name="Miao H."/>
            <person name="Wang L."/>
            <person name="Qu L."/>
            <person name="Liu H."/>
            <person name="Sun Y."/>
            <person name="Le M."/>
            <person name="Wang Q."/>
            <person name="Wei S."/>
            <person name="Zheng Y."/>
            <person name="Lin W."/>
            <person name="Duan Y."/>
            <person name="Cao H."/>
            <person name="Xiong S."/>
            <person name="Wang X."/>
            <person name="Wei L."/>
            <person name="Li C."/>
            <person name="Ma Q."/>
            <person name="Ju M."/>
            <person name="Zhao R."/>
            <person name="Li G."/>
            <person name="Mu C."/>
            <person name="Tian Q."/>
            <person name="Mei H."/>
            <person name="Zhang T."/>
            <person name="Gao T."/>
            <person name="Zhang H."/>
        </authorList>
    </citation>
    <scope>NUCLEOTIDE SEQUENCE</scope>
    <source>
        <strain evidence="3">G02</strain>
    </source>
</reference>
<comment type="caution">
    <text evidence="3">The sequence shown here is derived from an EMBL/GenBank/DDBJ whole genome shotgun (WGS) entry which is preliminary data.</text>
</comment>
<name>A0AAW2KHC3_SESRA</name>
<evidence type="ECO:0000256" key="1">
    <source>
        <dbReference type="SAM" id="MobiDB-lite"/>
    </source>
</evidence>
<dbReference type="EMBL" id="JACGWJ010000028">
    <property type="protein sequence ID" value="KAL0306151.1"/>
    <property type="molecule type" value="Genomic_DNA"/>
</dbReference>
<feature type="domain" description="Reverse transcriptase Ty1/copia-type" evidence="2">
    <location>
        <begin position="246"/>
        <end position="329"/>
    </location>
</feature>
<accession>A0AAW2KHC3</accession>
<dbReference type="InterPro" id="IPR043502">
    <property type="entry name" value="DNA/RNA_pol_sf"/>
</dbReference>
<evidence type="ECO:0000259" key="2">
    <source>
        <dbReference type="Pfam" id="PF07727"/>
    </source>
</evidence>
<sequence length="509" mass="58458">MNKDSIEYLYLTTYKTGLKQVLERMRAYTPGLYGTLISSVETHSITNPKLVDQSTFTLWHDRLGHPGKTMMYRIIENSNGHPLKDLKFLVKARLEVPEVTLTQTKASESQIRRKRGRPLGSKDANPRKRKEHIVSINHDANVSTSNVSEDKIPEVILSEDPKRNEQDLDDSYEMSINYAHNSLGWYRKEIKMNDIFAYSVAVEIMDEDDNDPQTMEECQHRNDWKSWKKAIQDELDSLNKRERTESGFVIIAVYVDDLNIIGSPEEIRQAADYLKSEFEMKDLGTTKYCLGLQFEHTKGGIFIHQSNYIEKVLKRFHMNNAHPLSTPMVVRSLDVNKDPFRPPTHNNEILGPEVPYLSAIGALMYLANNTRPDIAFSVNLLARYSSTPTKRHWNGVKHILRYLRGTSDMGLYFERHENAKATNLVGYSDAGYLSDPHKAISQSGYVFMYGGTAISWRSTKQTLVATSSNHAELIALYEAGRECVWLRSLIHYVCESWTRTNREKSYSNI</sequence>
<proteinExistence type="predicted"/>
<dbReference type="AlphaFoldDB" id="A0AAW2KHC3"/>
<dbReference type="CDD" id="cd09272">
    <property type="entry name" value="RNase_HI_RT_Ty1"/>
    <property type="match status" value="1"/>
</dbReference>
<organism evidence="3">
    <name type="scientific">Sesamum radiatum</name>
    <name type="common">Black benniseed</name>
    <dbReference type="NCBI Taxonomy" id="300843"/>
    <lineage>
        <taxon>Eukaryota</taxon>
        <taxon>Viridiplantae</taxon>
        <taxon>Streptophyta</taxon>
        <taxon>Embryophyta</taxon>
        <taxon>Tracheophyta</taxon>
        <taxon>Spermatophyta</taxon>
        <taxon>Magnoliopsida</taxon>
        <taxon>eudicotyledons</taxon>
        <taxon>Gunneridae</taxon>
        <taxon>Pentapetalae</taxon>
        <taxon>asterids</taxon>
        <taxon>lamiids</taxon>
        <taxon>Lamiales</taxon>
        <taxon>Pedaliaceae</taxon>
        <taxon>Sesamum</taxon>
    </lineage>
</organism>
<dbReference type="Pfam" id="PF07727">
    <property type="entry name" value="RVT_2"/>
    <property type="match status" value="1"/>
</dbReference>
<evidence type="ECO:0000313" key="3">
    <source>
        <dbReference type="EMBL" id="KAL0306151.1"/>
    </source>
</evidence>
<feature type="region of interest" description="Disordered" evidence="1">
    <location>
        <begin position="105"/>
        <end position="128"/>
    </location>
</feature>
<gene>
    <name evidence="3" type="ORF">Sradi_6032400</name>
</gene>
<protein>
    <submittedName>
        <fullName evidence="3">Retrovirus-related Pol polyprotein from transposon TNT 1-94</fullName>
    </submittedName>
</protein>
<reference evidence="3" key="1">
    <citation type="submission" date="2020-06" db="EMBL/GenBank/DDBJ databases">
        <authorList>
            <person name="Li T."/>
            <person name="Hu X."/>
            <person name="Zhang T."/>
            <person name="Song X."/>
            <person name="Zhang H."/>
            <person name="Dai N."/>
            <person name="Sheng W."/>
            <person name="Hou X."/>
            <person name="Wei L."/>
        </authorList>
    </citation>
    <scope>NUCLEOTIDE SEQUENCE</scope>
    <source>
        <strain evidence="3">G02</strain>
        <tissue evidence="3">Leaf</tissue>
    </source>
</reference>